<sequence length="268" mass="29581">QTAANNKKNIKDLTFIGFIGLKDPLRKEAKQAIDACREAGIKLIIVTGDHALTVKAIARELDMKISSENIVTGQELEKMSDKELRKRLKNIKIYARVEPQHKLRVIEAWQKKGEVVAMTGDGINDTPALKKADIGIALGSGTDIAKEVSDLVLLDDNFNIIVEAVREGRVIIDNMRKIITYLLSDVSTELILIFGALAAGFPLPILPAQILWTNLIEDGLPGIALGFEPKEEDVMKRKPEKHDVPLLTSEMKALIFIIGLVNDFILLG</sequence>
<reference evidence="10" key="1">
    <citation type="journal article" date="2014" name="Front. Microbiol.">
        <title>High frequency of phylogenetically diverse reductive dehalogenase-homologous genes in deep subseafloor sedimentary metagenomes.</title>
        <authorList>
            <person name="Kawai M."/>
            <person name="Futagami T."/>
            <person name="Toyoda A."/>
            <person name="Takaki Y."/>
            <person name="Nishi S."/>
            <person name="Hori S."/>
            <person name="Arai W."/>
            <person name="Tsubouchi T."/>
            <person name="Morono Y."/>
            <person name="Uchiyama I."/>
            <person name="Ito T."/>
            <person name="Fujiyama A."/>
            <person name="Inagaki F."/>
            <person name="Takami H."/>
        </authorList>
    </citation>
    <scope>NUCLEOTIDE SEQUENCE</scope>
    <source>
        <strain evidence="10">Expedition CK06-06</strain>
    </source>
</reference>
<dbReference type="GO" id="GO:0016887">
    <property type="term" value="F:ATP hydrolysis activity"/>
    <property type="evidence" value="ECO:0007669"/>
    <property type="project" value="InterPro"/>
</dbReference>
<gene>
    <name evidence="10" type="ORF">S01H1_38910</name>
</gene>
<evidence type="ECO:0000256" key="7">
    <source>
        <dbReference type="ARBA" id="ARBA00022989"/>
    </source>
</evidence>
<keyword evidence="5" id="KW-0067">ATP-binding</keyword>
<dbReference type="Pfam" id="PF00702">
    <property type="entry name" value="Hydrolase"/>
    <property type="match status" value="1"/>
</dbReference>
<dbReference type="GO" id="GO:0005524">
    <property type="term" value="F:ATP binding"/>
    <property type="evidence" value="ECO:0007669"/>
    <property type="project" value="UniProtKB-KW"/>
</dbReference>
<dbReference type="InterPro" id="IPR001757">
    <property type="entry name" value="P_typ_ATPase"/>
</dbReference>
<feature type="non-terminal residue" evidence="10">
    <location>
        <position position="268"/>
    </location>
</feature>
<evidence type="ECO:0000313" key="10">
    <source>
        <dbReference type="EMBL" id="GAG08818.1"/>
    </source>
</evidence>
<name>X0V8J8_9ZZZZ</name>
<organism evidence="10">
    <name type="scientific">marine sediment metagenome</name>
    <dbReference type="NCBI Taxonomy" id="412755"/>
    <lineage>
        <taxon>unclassified sequences</taxon>
        <taxon>metagenomes</taxon>
        <taxon>ecological metagenomes</taxon>
    </lineage>
</organism>
<dbReference type="Pfam" id="PF00689">
    <property type="entry name" value="Cation_ATPase_C"/>
    <property type="match status" value="1"/>
</dbReference>
<feature type="domain" description="Cation-transporting P-type ATPase C-terminal" evidence="9">
    <location>
        <begin position="202"/>
        <end position="262"/>
    </location>
</feature>
<dbReference type="FunFam" id="3.40.50.1000:FF:000083">
    <property type="entry name" value="Sodium/potassium-transporting ATPase subunit alpha"/>
    <property type="match status" value="1"/>
</dbReference>
<comment type="subcellular location">
    <subcellularLocation>
        <location evidence="1">Cell membrane</location>
        <topology evidence="1">Multi-pass membrane protein</topology>
    </subcellularLocation>
</comment>
<dbReference type="Gene3D" id="3.40.50.1000">
    <property type="entry name" value="HAD superfamily/HAD-like"/>
    <property type="match status" value="1"/>
</dbReference>
<dbReference type="Gene3D" id="1.20.1110.10">
    <property type="entry name" value="Calcium-transporting ATPase, transmembrane domain"/>
    <property type="match status" value="1"/>
</dbReference>
<dbReference type="InterPro" id="IPR023299">
    <property type="entry name" value="ATPase_P-typ_cyto_dom_N"/>
</dbReference>
<accession>X0V8J8</accession>
<dbReference type="SUPFAM" id="SSF56784">
    <property type="entry name" value="HAD-like"/>
    <property type="match status" value="1"/>
</dbReference>
<keyword evidence="3" id="KW-0812">Transmembrane</keyword>
<evidence type="ECO:0000256" key="2">
    <source>
        <dbReference type="ARBA" id="ARBA00022475"/>
    </source>
</evidence>
<proteinExistence type="predicted"/>
<dbReference type="PANTHER" id="PTHR43294">
    <property type="entry name" value="SODIUM/POTASSIUM-TRANSPORTING ATPASE SUBUNIT ALPHA"/>
    <property type="match status" value="1"/>
</dbReference>
<evidence type="ECO:0000256" key="5">
    <source>
        <dbReference type="ARBA" id="ARBA00022840"/>
    </source>
</evidence>
<protein>
    <recommendedName>
        <fullName evidence="9">Cation-transporting P-type ATPase C-terminal domain-containing protein</fullName>
    </recommendedName>
</protein>
<dbReference type="PRINTS" id="PR00119">
    <property type="entry name" value="CATATPASE"/>
</dbReference>
<keyword evidence="4" id="KW-0547">Nucleotide-binding</keyword>
<dbReference type="GO" id="GO:0005886">
    <property type="term" value="C:plasma membrane"/>
    <property type="evidence" value="ECO:0007669"/>
    <property type="project" value="UniProtKB-SubCell"/>
</dbReference>
<keyword evidence="8" id="KW-0472">Membrane</keyword>
<keyword evidence="7" id="KW-1133">Transmembrane helix</keyword>
<evidence type="ECO:0000256" key="4">
    <source>
        <dbReference type="ARBA" id="ARBA00022741"/>
    </source>
</evidence>
<evidence type="ECO:0000259" key="9">
    <source>
        <dbReference type="Pfam" id="PF00689"/>
    </source>
</evidence>
<dbReference type="InterPro" id="IPR023214">
    <property type="entry name" value="HAD_sf"/>
</dbReference>
<evidence type="ECO:0000256" key="6">
    <source>
        <dbReference type="ARBA" id="ARBA00022967"/>
    </source>
</evidence>
<evidence type="ECO:0000256" key="1">
    <source>
        <dbReference type="ARBA" id="ARBA00004651"/>
    </source>
</evidence>
<dbReference type="EMBL" id="BARS01024517">
    <property type="protein sequence ID" value="GAG08818.1"/>
    <property type="molecule type" value="Genomic_DNA"/>
</dbReference>
<keyword evidence="2" id="KW-1003">Cell membrane</keyword>
<feature type="non-terminal residue" evidence="10">
    <location>
        <position position="1"/>
    </location>
</feature>
<dbReference type="InterPro" id="IPR036412">
    <property type="entry name" value="HAD-like_sf"/>
</dbReference>
<comment type="caution">
    <text evidence="10">The sequence shown here is derived from an EMBL/GenBank/DDBJ whole genome shotgun (WGS) entry which is preliminary data.</text>
</comment>
<dbReference type="NCBIfam" id="TIGR01494">
    <property type="entry name" value="ATPase_P-type"/>
    <property type="match status" value="1"/>
</dbReference>
<dbReference type="AlphaFoldDB" id="X0V8J8"/>
<evidence type="ECO:0000256" key="3">
    <source>
        <dbReference type="ARBA" id="ARBA00022692"/>
    </source>
</evidence>
<dbReference type="InterPro" id="IPR006068">
    <property type="entry name" value="ATPase_P-typ_cation-transptr_C"/>
</dbReference>
<dbReference type="Gene3D" id="3.40.1110.10">
    <property type="entry name" value="Calcium-transporting ATPase, cytoplasmic domain N"/>
    <property type="match status" value="1"/>
</dbReference>
<evidence type="ECO:0000256" key="8">
    <source>
        <dbReference type="ARBA" id="ARBA00023136"/>
    </source>
</evidence>
<dbReference type="PANTHER" id="PTHR43294:SF21">
    <property type="entry name" value="CATION TRANSPORTING ATPASE"/>
    <property type="match status" value="1"/>
</dbReference>
<dbReference type="InterPro" id="IPR050510">
    <property type="entry name" value="Cation_transp_ATPase_P-type"/>
</dbReference>
<keyword evidence="6" id="KW-1278">Translocase</keyword>